<accession>A0A127BBX1</accession>
<dbReference type="KEGG" id="pyc:TQ32_10305"/>
<reference evidence="3" key="1">
    <citation type="submission" date="2015-02" db="EMBL/GenBank/DDBJ databases">
        <title>Pyrococcus kukulkanii sp. nov., a novel hyperthermophilic archaeon isolated from a deep-sea hydrothermal vent at the Guaymas Basin.</title>
        <authorList>
            <person name="Oger P.M."/>
            <person name="Callac N."/>
            <person name="Jebbar M."/>
            <person name="Godfroy A."/>
        </authorList>
    </citation>
    <scope>NUCLEOTIDE SEQUENCE [LARGE SCALE GENOMIC DNA]</scope>
    <source>
        <strain evidence="3">NCB100</strain>
    </source>
</reference>
<dbReference type="EMBL" id="CP010835">
    <property type="protein sequence ID" value="AMM54834.1"/>
    <property type="molecule type" value="Genomic_DNA"/>
</dbReference>
<dbReference type="Proteomes" id="UP000070587">
    <property type="component" value="Chromosome"/>
</dbReference>
<evidence type="ECO:0000313" key="3">
    <source>
        <dbReference type="Proteomes" id="UP000070587"/>
    </source>
</evidence>
<sequence length="165" mass="18284">MSNSRRAQTAIEGLLLMSIVVLSSVIVILPYLENSREATILLRLKDSASFSASYITNGVVIGEEKFDPLNSVIKNYTGSSGVKFSFLGLKIVRENSSEIVVLLKFSHNLNLTKDKNSKIAKLIGEFVEDSLKDLSIISTYNEKIYSGEKHLILNITVEDGWSVIK</sequence>
<dbReference type="OrthoDB" id="86322at2157"/>
<dbReference type="PATRIC" id="fig|1609559.3.peg.2123"/>
<keyword evidence="1" id="KW-0472">Membrane</keyword>
<gene>
    <name evidence="2" type="ORF">TQ32_10305</name>
</gene>
<name>A0A127BBX1_9EURY</name>
<dbReference type="AlphaFoldDB" id="A0A127BBX1"/>
<proteinExistence type="predicted"/>
<protein>
    <submittedName>
        <fullName evidence="2">Uncharacterized protein</fullName>
    </submittedName>
</protein>
<dbReference type="STRING" id="1609559.TQ32_10305"/>
<dbReference type="RefSeq" id="WP_068324320.1">
    <property type="nucleotide sequence ID" value="NZ_CP010835.1"/>
</dbReference>
<feature type="transmembrane region" description="Helical" evidence="1">
    <location>
        <begin position="12"/>
        <end position="32"/>
    </location>
</feature>
<reference evidence="2 3" key="2">
    <citation type="journal article" date="2016" name="Int. J. Syst. Evol. Microbiol.">
        <title>Pyrococcus kukulkanii sp. nov., a hyperthermophilic, piezophilic archaeon isolated from a deep-sea hydrothermal vent.</title>
        <authorList>
            <person name="Callac N."/>
            <person name="Oger P."/>
            <person name="Lesongeur F."/>
            <person name="Rattray J.E."/>
            <person name="Vannier P."/>
            <person name="Michoud G."/>
            <person name="Beauverger M."/>
            <person name="Gayet N."/>
            <person name="Rouxel O."/>
            <person name="Jebbar M."/>
            <person name="Godfroy A."/>
        </authorList>
    </citation>
    <scope>NUCLEOTIDE SEQUENCE [LARGE SCALE GENOMIC DNA]</scope>
    <source>
        <strain evidence="2 3">NCB100</strain>
    </source>
</reference>
<dbReference type="GeneID" id="28492237"/>
<organism evidence="2 3">
    <name type="scientific">Pyrococcus kukulkanii</name>
    <dbReference type="NCBI Taxonomy" id="1609559"/>
    <lineage>
        <taxon>Archaea</taxon>
        <taxon>Methanobacteriati</taxon>
        <taxon>Methanobacteriota</taxon>
        <taxon>Thermococci</taxon>
        <taxon>Thermococcales</taxon>
        <taxon>Thermococcaceae</taxon>
        <taxon>Pyrococcus</taxon>
    </lineage>
</organism>
<evidence type="ECO:0000313" key="2">
    <source>
        <dbReference type="EMBL" id="AMM54834.1"/>
    </source>
</evidence>
<evidence type="ECO:0000256" key="1">
    <source>
        <dbReference type="SAM" id="Phobius"/>
    </source>
</evidence>
<keyword evidence="1" id="KW-0812">Transmembrane</keyword>
<keyword evidence="1" id="KW-1133">Transmembrane helix</keyword>